<reference evidence="2" key="1">
    <citation type="journal article" date="2021" name="Genome Biol. Evol.">
        <title>Continental-Scale Gene Flow Prevents Allopatric Divergence of Pelagic Freshwater Bacteria.</title>
        <authorList>
            <person name="Hoetzinger M."/>
            <person name="Pitt A."/>
            <person name="Huemer A."/>
            <person name="Hahn M.W."/>
        </authorList>
    </citation>
    <scope>NUCLEOTIDE SEQUENCE</scope>
    <source>
        <strain evidence="2">AP-YLGG-20-G6</strain>
    </source>
</reference>
<dbReference type="Pfam" id="PF00535">
    <property type="entry name" value="Glycos_transf_2"/>
    <property type="match status" value="1"/>
</dbReference>
<evidence type="ECO:0000313" key="3">
    <source>
        <dbReference type="Proteomes" id="UP000762271"/>
    </source>
</evidence>
<dbReference type="GO" id="GO:0016758">
    <property type="term" value="F:hexosyltransferase activity"/>
    <property type="evidence" value="ECO:0007669"/>
    <property type="project" value="UniProtKB-ARBA"/>
</dbReference>
<gene>
    <name evidence="2" type="ORF">G6693_07920</name>
</gene>
<comment type="caution">
    <text evidence="2">The sequence shown here is derived from an EMBL/GenBank/DDBJ whole genome shotgun (WGS) entry which is preliminary data.</text>
</comment>
<evidence type="ECO:0000313" key="2">
    <source>
        <dbReference type="EMBL" id="MBT8591849.1"/>
    </source>
</evidence>
<dbReference type="Gene3D" id="3.90.550.10">
    <property type="entry name" value="Spore Coat Polysaccharide Biosynthesis Protein SpsA, Chain A"/>
    <property type="match status" value="1"/>
</dbReference>
<sequence>MKISIITIVFNGETTITRAIESVLSQKNVEIEYIVIDGASQDKTIQVINPYQKQLTYFISEKDGGIYDAMNKGIKLATGEVVGILNADDFYTNSLVLSDVMAQFMDPLVDAVYGDLEYFRASRPDKVVRTYRSDNFRPAQLKKGVMPAHPTLFLRKKVYEKFGIFDTSYKIAGDFEFVVRIFKDDSLNARYLKQKMVKMQMGGVSTRGLSSFIILLNENIRACHKNGISTNYYHLLSRYPRKLLEFFFIN</sequence>
<feature type="domain" description="Glycosyltransferase 2-like" evidence="1">
    <location>
        <begin position="4"/>
        <end position="158"/>
    </location>
</feature>
<organism evidence="2 3">
    <name type="scientific">Polynucleobacter paneuropaeus</name>
    <dbReference type="NCBI Taxonomy" id="2527775"/>
    <lineage>
        <taxon>Bacteria</taxon>
        <taxon>Pseudomonadati</taxon>
        <taxon>Pseudomonadota</taxon>
        <taxon>Betaproteobacteria</taxon>
        <taxon>Burkholderiales</taxon>
        <taxon>Burkholderiaceae</taxon>
        <taxon>Polynucleobacter</taxon>
    </lineage>
</organism>
<evidence type="ECO:0000259" key="1">
    <source>
        <dbReference type="Pfam" id="PF00535"/>
    </source>
</evidence>
<proteinExistence type="predicted"/>
<accession>A0AAE2YLP7</accession>
<dbReference type="PANTHER" id="PTHR22916">
    <property type="entry name" value="GLYCOSYLTRANSFERASE"/>
    <property type="match status" value="1"/>
</dbReference>
<name>A0AAE2YLP7_9BURK</name>
<dbReference type="SUPFAM" id="SSF53448">
    <property type="entry name" value="Nucleotide-diphospho-sugar transferases"/>
    <property type="match status" value="1"/>
</dbReference>
<dbReference type="CDD" id="cd06433">
    <property type="entry name" value="GT_2_WfgS_like"/>
    <property type="match status" value="1"/>
</dbReference>
<dbReference type="InterPro" id="IPR029044">
    <property type="entry name" value="Nucleotide-diphossugar_trans"/>
</dbReference>
<dbReference type="PANTHER" id="PTHR22916:SF3">
    <property type="entry name" value="UDP-GLCNAC:BETAGAL BETA-1,3-N-ACETYLGLUCOSAMINYLTRANSFERASE-LIKE PROTEIN 1"/>
    <property type="match status" value="1"/>
</dbReference>
<protein>
    <submittedName>
        <fullName evidence="2">Glycosyltransferase</fullName>
    </submittedName>
</protein>
<dbReference type="Proteomes" id="UP000762271">
    <property type="component" value="Unassembled WGS sequence"/>
</dbReference>
<dbReference type="InterPro" id="IPR001173">
    <property type="entry name" value="Glyco_trans_2-like"/>
</dbReference>
<dbReference type="AlphaFoldDB" id="A0AAE2YLP7"/>
<dbReference type="EMBL" id="JAANGI010000001">
    <property type="protein sequence ID" value="MBT8591849.1"/>
    <property type="molecule type" value="Genomic_DNA"/>
</dbReference>